<evidence type="ECO:0000256" key="1">
    <source>
        <dbReference type="ARBA" id="ARBA00010617"/>
    </source>
</evidence>
<dbReference type="Gene3D" id="1.10.630.10">
    <property type="entry name" value="Cytochrome P450"/>
    <property type="match status" value="1"/>
</dbReference>
<dbReference type="GO" id="GO:0016705">
    <property type="term" value="F:oxidoreductase activity, acting on paired donors, with incorporation or reduction of molecular oxygen"/>
    <property type="evidence" value="ECO:0007669"/>
    <property type="project" value="InterPro"/>
</dbReference>
<evidence type="ECO:0000313" key="6">
    <source>
        <dbReference type="EMBL" id="MCL7022110.1"/>
    </source>
</evidence>
<dbReference type="PANTHER" id="PTHR47955">
    <property type="entry name" value="CYTOCHROME P450 FAMILY 71 PROTEIN"/>
    <property type="match status" value="1"/>
</dbReference>
<sequence length="209" mass="23730">MLGLVPVPHRSLGNLAKKYGPLMQLQLGEVPILIMKNHDLIVADRPEIYAGNVMFYNSTSVVFSRYGDYWRDMRRNFVMHLLSAKYMQLFRPLREEEISNTIKGISSQAGVPVNLNKRITSMLSTVTSRAAFGDNCKVSEEVILMIRESLTLVGISMKDLFPSLKLIHRLGGMTSKLLGLHQEVDKFLERVIQEHINNNDANLKEDLVD</sequence>
<evidence type="ECO:0000313" key="7">
    <source>
        <dbReference type="Proteomes" id="UP001177140"/>
    </source>
</evidence>
<dbReference type="InterPro" id="IPR001128">
    <property type="entry name" value="Cyt_P450"/>
</dbReference>
<evidence type="ECO:0000256" key="4">
    <source>
        <dbReference type="ARBA" id="ARBA00023002"/>
    </source>
</evidence>
<dbReference type="SUPFAM" id="SSF48264">
    <property type="entry name" value="Cytochrome P450"/>
    <property type="match status" value="1"/>
</dbReference>
<dbReference type="GO" id="GO:0005506">
    <property type="term" value="F:iron ion binding"/>
    <property type="evidence" value="ECO:0007669"/>
    <property type="project" value="InterPro"/>
</dbReference>
<dbReference type="EMBL" id="JAJJMA010008185">
    <property type="protein sequence ID" value="MCL7022110.1"/>
    <property type="molecule type" value="Genomic_DNA"/>
</dbReference>
<evidence type="ECO:0000256" key="2">
    <source>
        <dbReference type="ARBA" id="ARBA00022617"/>
    </source>
</evidence>
<dbReference type="GO" id="GO:0020037">
    <property type="term" value="F:heme binding"/>
    <property type="evidence" value="ECO:0007669"/>
    <property type="project" value="InterPro"/>
</dbReference>
<dbReference type="InterPro" id="IPR036396">
    <property type="entry name" value="Cyt_P450_sf"/>
</dbReference>
<proteinExistence type="inferred from homology"/>
<evidence type="ECO:0000256" key="3">
    <source>
        <dbReference type="ARBA" id="ARBA00022723"/>
    </source>
</evidence>
<comment type="similarity">
    <text evidence="1">Belongs to the cytochrome P450 family.</text>
</comment>
<dbReference type="Pfam" id="PF00067">
    <property type="entry name" value="p450"/>
    <property type="match status" value="1"/>
</dbReference>
<protein>
    <recommendedName>
        <fullName evidence="8">Cytochrome P450</fullName>
    </recommendedName>
</protein>
<accession>A0AA41RR89</accession>
<comment type="caution">
    <text evidence="6">The sequence shown here is derived from an EMBL/GenBank/DDBJ whole genome shotgun (WGS) entry which is preliminary data.</text>
</comment>
<keyword evidence="4" id="KW-0560">Oxidoreductase</keyword>
<evidence type="ECO:0000256" key="5">
    <source>
        <dbReference type="ARBA" id="ARBA00023004"/>
    </source>
</evidence>
<dbReference type="AlphaFoldDB" id="A0AA41RR89"/>
<organism evidence="6 7">
    <name type="scientific">Papaver nudicaule</name>
    <name type="common">Iceland poppy</name>
    <dbReference type="NCBI Taxonomy" id="74823"/>
    <lineage>
        <taxon>Eukaryota</taxon>
        <taxon>Viridiplantae</taxon>
        <taxon>Streptophyta</taxon>
        <taxon>Embryophyta</taxon>
        <taxon>Tracheophyta</taxon>
        <taxon>Spermatophyta</taxon>
        <taxon>Magnoliopsida</taxon>
        <taxon>Ranunculales</taxon>
        <taxon>Papaveraceae</taxon>
        <taxon>Papaveroideae</taxon>
        <taxon>Papaver</taxon>
    </lineage>
</organism>
<dbReference type="PANTHER" id="PTHR47955:SF8">
    <property type="entry name" value="CYTOCHROME P450 71D11-LIKE"/>
    <property type="match status" value="1"/>
</dbReference>
<dbReference type="GO" id="GO:0033075">
    <property type="term" value="P:isoquinoline alkaloid biosynthetic process"/>
    <property type="evidence" value="ECO:0007669"/>
    <property type="project" value="UniProtKB-ARBA"/>
</dbReference>
<feature type="non-terminal residue" evidence="6">
    <location>
        <position position="209"/>
    </location>
</feature>
<dbReference type="Proteomes" id="UP001177140">
    <property type="component" value="Unassembled WGS sequence"/>
</dbReference>
<name>A0AA41RR89_PAPNU</name>
<keyword evidence="3" id="KW-0479">Metal-binding</keyword>
<evidence type="ECO:0008006" key="8">
    <source>
        <dbReference type="Google" id="ProtNLM"/>
    </source>
</evidence>
<gene>
    <name evidence="6" type="ORF">MKW94_019423</name>
</gene>
<dbReference type="GO" id="GO:0004497">
    <property type="term" value="F:monooxygenase activity"/>
    <property type="evidence" value="ECO:0007669"/>
    <property type="project" value="InterPro"/>
</dbReference>
<keyword evidence="7" id="KW-1185">Reference proteome</keyword>
<keyword evidence="5" id="KW-0408">Iron</keyword>
<keyword evidence="2" id="KW-0349">Heme</keyword>
<reference evidence="6" key="1">
    <citation type="submission" date="2022-03" db="EMBL/GenBank/DDBJ databases">
        <title>A functionally conserved STORR gene fusion in Papaver species that diverged 16.8 million years ago.</title>
        <authorList>
            <person name="Catania T."/>
        </authorList>
    </citation>
    <scope>NUCLEOTIDE SEQUENCE</scope>
    <source>
        <strain evidence="6">S-191538</strain>
    </source>
</reference>